<dbReference type="Proteomes" id="UP000702425">
    <property type="component" value="Unassembled WGS sequence"/>
</dbReference>
<gene>
    <name evidence="1" type="ORF">E5S67_01781</name>
</gene>
<protein>
    <recommendedName>
        <fullName evidence="3">Chemotaxis protein</fullName>
    </recommendedName>
</protein>
<name>A0ABX2CVC6_9CYAN</name>
<dbReference type="RefSeq" id="WP_172186690.1">
    <property type="nucleotide sequence ID" value="NZ_CAWPPK010000157.1"/>
</dbReference>
<organism evidence="1 2">
    <name type="scientific">Microcoleus asticus IPMA8</name>
    <dbReference type="NCBI Taxonomy" id="2563858"/>
    <lineage>
        <taxon>Bacteria</taxon>
        <taxon>Bacillati</taxon>
        <taxon>Cyanobacteriota</taxon>
        <taxon>Cyanophyceae</taxon>
        <taxon>Oscillatoriophycideae</taxon>
        <taxon>Oscillatoriales</taxon>
        <taxon>Microcoleaceae</taxon>
        <taxon>Microcoleus</taxon>
        <taxon>Microcoleus asticus</taxon>
    </lineage>
</organism>
<reference evidence="1 2" key="1">
    <citation type="journal article" date="2020" name="Sci. Rep.">
        <title>A novel cyanobacterial geosmin producer, revising GeoA distribution and dispersion patterns in Bacteria.</title>
        <authorList>
            <person name="Churro C."/>
            <person name="Semedo-Aguiar A.P."/>
            <person name="Silva A.D."/>
            <person name="Pereira-Leal J.B."/>
            <person name="Leite R.B."/>
        </authorList>
    </citation>
    <scope>NUCLEOTIDE SEQUENCE [LARGE SCALE GENOMIC DNA]</scope>
    <source>
        <strain evidence="1 2">IPMA8</strain>
    </source>
</reference>
<dbReference type="EMBL" id="SRRZ01000024">
    <property type="protein sequence ID" value="NQE34058.1"/>
    <property type="molecule type" value="Genomic_DNA"/>
</dbReference>
<comment type="caution">
    <text evidence="1">The sequence shown here is derived from an EMBL/GenBank/DDBJ whole genome shotgun (WGS) entry which is preliminary data.</text>
</comment>
<accession>A0ABX2CVC6</accession>
<sequence>MSNPTQLTPDFTIGHLPCHDFQVSAATPGQVVAERFEQEPDLPGVIITHESQVLGMISRVKFREQMSLPDRLAVYGQQPIRCLLDFIRIPPLLLSENWKVEDAVQASFNRHKDLIYEPIVVVMANRTYRILDVQTLVIAQSKLLAQANKVIQKYRVERHKYLAVIQQEQARFHECNELLKSQQRQTEKSNNTPSSQEVALVKQAEEIAQMNQRFVRIAKLISSEGRQAFQATFQGANSICNNTEKILGVGKAIANDLETVNRTSRTIREAIEQVRHLAVQVAVVTNQMGNQPSGLSQVSLEIGRLASKTFELGTQMEQIASRFKLRVHELTQAARAGANVAKSVTIKIDRAEMALLELEELIAEKDFNSQTAIKQPLGVRQSVTADSLVKEIKNAEVAVSELENLVKHQDSSQYLIQKIQQALKSKKP</sequence>
<evidence type="ECO:0008006" key="3">
    <source>
        <dbReference type="Google" id="ProtNLM"/>
    </source>
</evidence>
<proteinExistence type="predicted"/>
<evidence type="ECO:0000313" key="2">
    <source>
        <dbReference type="Proteomes" id="UP000702425"/>
    </source>
</evidence>
<evidence type="ECO:0000313" key="1">
    <source>
        <dbReference type="EMBL" id="NQE34058.1"/>
    </source>
</evidence>
<keyword evidence="2" id="KW-1185">Reference proteome</keyword>